<reference evidence="14" key="1">
    <citation type="journal article" date="2015" name="BMC Genomics">
        <title>Genomic and transcriptomic analysis of the endophytic fungus Pestalotiopsis fici reveals its lifestyle and high potential for synthesis of natural products.</title>
        <authorList>
            <person name="Wang X."/>
            <person name="Zhang X."/>
            <person name="Liu L."/>
            <person name="Xiang M."/>
            <person name="Wang W."/>
            <person name="Sun X."/>
            <person name="Che Y."/>
            <person name="Guo L."/>
            <person name="Liu G."/>
            <person name="Guo L."/>
            <person name="Wang C."/>
            <person name="Yin W.B."/>
            <person name="Stadler M."/>
            <person name="Zhang X."/>
            <person name="Liu X."/>
        </authorList>
    </citation>
    <scope>NUCLEOTIDE SEQUENCE [LARGE SCALE GENOMIC DNA]</scope>
    <source>
        <strain evidence="14">W106-1 / CGMCC3.15140</strain>
    </source>
</reference>
<evidence type="ECO:0000256" key="11">
    <source>
        <dbReference type="PIRSR" id="PIRSR611150-2"/>
    </source>
</evidence>
<dbReference type="PROSITE" id="PS00155">
    <property type="entry name" value="CUTINASE_1"/>
    <property type="match status" value="1"/>
</dbReference>
<comment type="catalytic activity">
    <reaction evidence="9 12">
        <text>cutin + H2O = cutin monomers.</text>
        <dbReference type="EC" id="3.1.1.74"/>
    </reaction>
</comment>
<accession>W3XCG2</accession>
<feature type="active site" evidence="10">
    <location>
        <position position="230"/>
    </location>
</feature>
<dbReference type="EMBL" id="KI912111">
    <property type="protein sequence ID" value="ETS82866.1"/>
    <property type="molecule type" value="Genomic_DNA"/>
</dbReference>
<dbReference type="InParanoid" id="W3XCG2"/>
<protein>
    <recommendedName>
        <fullName evidence="3 12">Cutinase</fullName>
        <ecNumber evidence="3 12">3.1.1.74</ecNumber>
    </recommendedName>
</protein>
<evidence type="ECO:0000256" key="3">
    <source>
        <dbReference type="ARBA" id="ARBA00013095"/>
    </source>
</evidence>
<dbReference type="InterPro" id="IPR011150">
    <property type="entry name" value="Cutinase_monf"/>
</dbReference>
<keyword evidence="14" id="KW-1185">Reference proteome</keyword>
<evidence type="ECO:0000256" key="6">
    <source>
        <dbReference type="ARBA" id="ARBA00022729"/>
    </source>
</evidence>
<dbReference type="GO" id="GO:0016052">
    <property type="term" value="P:carbohydrate catabolic process"/>
    <property type="evidence" value="ECO:0007669"/>
    <property type="project" value="TreeGrafter"/>
</dbReference>
<feature type="chain" id="PRO_5005150197" description="Cutinase" evidence="12">
    <location>
        <begin position="22"/>
        <end position="261"/>
    </location>
</feature>
<dbReference type="eggNOG" id="ENOG502S3AW">
    <property type="taxonomic scope" value="Eukaryota"/>
</dbReference>
<sequence length="261" mass="27758">MRLPYVSVAIFSLLSFCPGRAAPAPITGTAVQARQNPNPVNLLLALITQLFPLNVLVQDLGSLVEDAETVFADLAGFDTSQDDLTAGRCGDVVIVFARGTSEPGNVGSLVGPPFFNEMRERLSTQGKSLAVQGVDDYVADVEGFLQGGDTKGSQRMADLITQAQTQCPSSKVIMSGYSQGGQLVHNAAKLLPQSTMSDLSSIVIFGDPFNGFPIQGADANKVLTICHVADNICDHGDWIHMPHLTYLIDAGTATDFALERM</sequence>
<dbReference type="HOGENOM" id="CLU_040058_2_1_1"/>
<dbReference type="Pfam" id="PF01083">
    <property type="entry name" value="Cutinase"/>
    <property type="match status" value="1"/>
</dbReference>
<dbReference type="OMA" id="FNTMAHI"/>
<dbReference type="PRINTS" id="PR00129">
    <property type="entry name" value="CUTINASE"/>
</dbReference>
<dbReference type="KEGG" id="pfy:PFICI_04742"/>
<keyword evidence="8 11" id="KW-1015">Disulfide bond</keyword>
<evidence type="ECO:0000256" key="2">
    <source>
        <dbReference type="ARBA" id="ARBA00007534"/>
    </source>
</evidence>
<evidence type="ECO:0000256" key="9">
    <source>
        <dbReference type="ARBA" id="ARBA00034045"/>
    </source>
</evidence>
<evidence type="ECO:0000256" key="4">
    <source>
        <dbReference type="ARBA" id="ARBA00022487"/>
    </source>
</evidence>
<dbReference type="EC" id="3.1.1.74" evidence="3 12"/>
<evidence type="ECO:0000256" key="8">
    <source>
        <dbReference type="ARBA" id="ARBA00023157"/>
    </source>
</evidence>
<feature type="disulfide bond" evidence="11">
    <location>
        <begin position="226"/>
        <end position="233"/>
    </location>
</feature>
<dbReference type="RefSeq" id="XP_007831514.1">
    <property type="nucleotide sequence ID" value="XM_007833323.1"/>
</dbReference>
<name>W3XCG2_PESFW</name>
<dbReference type="GeneID" id="19269755"/>
<comment type="subcellular location">
    <subcellularLocation>
        <location evidence="1 12">Secreted</location>
    </subcellularLocation>
</comment>
<keyword evidence="4 12" id="KW-0719">Serine esterase</keyword>
<dbReference type="SMART" id="SM01110">
    <property type="entry name" value="Cutinase"/>
    <property type="match status" value="1"/>
</dbReference>
<evidence type="ECO:0000313" key="14">
    <source>
        <dbReference type="Proteomes" id="UP000030651"/>
    </source>
</evidence>
<dbReference type="OrthoDB" id="2975078at2759"/>
<dbReference type="PANTHER" id="PTHR48250:SF1">
    <property type="entry name" value="CUTINASE"/>
    <property type="match status" value="1"/>
</dbReference>
<organism evidence="13 14">
    <name type="scientific">Pestalotiopsis fici (strain W106-1 / CGMCC3.15140)</name>
    <dbReference type="NCBI Taxonomy" id="1229662"/>
    <lineage>
        <taxon>Eukaryota</taxon>
        <taxon>Fungi</taxon>
        <taxon>Dikarya</taxon>
        <taxon>Ascomycota</taxon>
        <taxon>Pezizomycotina</taxon>
        <taxon>Sordariomycetes</taxon>
        <taxon>Xylariomycetidae</taxon>
        <taxon>Amphisphaeriales</taxon>
        <taxon>Sporocadaceae</taxon>
        <taxon>Pestalotiopsis</taxon>
    </lineage>
</organism>
<gene>
    <name evidence="13" type="ORF">PFICI_04742</name>
</gene>
<evidence type="ECO:0000256" key="5">
    <source>
        <dbReference type="ARBA" id="ARBA00022525"/>
    </source>
</evidence>
<keyword evidence="7 12" id="KW-0378">Hydrolase</keyword>
<keyword evidence="5 12" id="KW-0964">Secreted</keyword>
<comment type="similarity">
    <text evidence="2 12">Belongs to the cutinase family.</text>
</comment>
<dbReference type="InterPro" id="IPR043580">
    <property type="entry name" value="CUTINASE_1"/>
</dbReference>
<dbReference type="PANTHER" id="PTHR48250">
    <property type="entry name" value="CUTINASE 2-RELATED"/>
    <property type="match status" value="1"/>
</dbReference>
<dbReference type="InterPro" id="IPR000675">
    <property type="entry name" value="Cutinase/axe"/>
</dbReference>
<comment type="function">
    <text evidence="12">Catalyzes the hydrolysis of complex carboxylic polyesters found in the cell wall of plants. Degrades cutin, a macromolecule that forms the structure of the plant cuticle.</text>
</comment>
<dbReference type="Gene3D" id="3.40.50.1820">
    <property type="entry name" value="alpha/beta hydrolase"/>
    <property type="match status" value="1"/>
</dbReference>
<dbReference type="GO" id="GO:0050525">
    <property type="term" value="F:cutinase activity"/>
    <property type="evidence" value="ECO:0007669"/>
    <property type="project" value="UniProtKB-UniRule"/>
</dbReference>
<feature type="active site" description="Nucleophile" evidence="10">
    <location>
        <position position="178"/>
    </location>
</feature>
<evidence type="ECO:0000313" key="13">
    <source>
        <dbReference type="EMBL" id="ETS82866.1"/>
    </source>
</evidence>
<feature type="disulfide bond" evidence="11">
    <location>
        <begin position="89"/>
        <end position="167"/>
    </location>
</feature>
<dbReference type="AlphaFoldDB" id="W3XCG2"/>
<dbReference type="SUPFAM" id="SSF53474">
    <property type="entry name" value="alpha/beta-Hydrolases"/>
    <property type="match status" value="1"/>
</dbReference>
<proteinExistence type="inferred from homology"/>
<evidence type="ECO:0000256" key="1">
    <source>
        <dbReference type="ARBA" id="ARBA00004613"/>
    </source>
</evidence>
<evidence type="ECO:0000256" key="10">
    <source>
        <dbReference type="PIRSR" id="PIRSR611150-1"/>
    </source>
</evidence>
<keyword evidence="6 12" id="KW-0732">Signal</keyword>
<dbReference type="InterPro" id="IPR029058">
    <property type="entry name" value="AB_hydrolase_fold"/>
</dbReference>
<feature type="active site" description="Proton donor/acceptor" evidence="10">
    <location>
        <position position="243"/>
    </location>
</feature>
<feature type="signal peptide" evidence="12">
    <location>
        <begin position="1"/>
        <end position="21"/>
    </location>
</feature>
<evidence type="ECO:0000256" key="12">
    <source>
        <dbReference type="RuleBase" id="RU361263"/>
    </source>
</evidence>
<dbReference type="Proteomes" id="UP000030651">
    <property type="component" value="Unassembled WGS sequence"/>
</dbReference>
<evidence type="ECO:0000256" key="7">
    <source>
        <dbReference type="ARBA" id="ARBA00022801"/>
    </source>
</evidence>
<dbReference type="GO" id="GO:0005576">
    <property type="term" value="C:extracellular region"/>
    <property type="evidence" value="ECO:0007669"/>
    <property type="project" value="UniProtKB-SubCell"/>
</dbReference>